<name>A0A4R5CN95_9ACTN</name>
<dbReference type="InParanoid" id="A0A4R5CN95"/>
<sequence length="184" mass="19611">MPSRTVSPWTARESAPWPGPPRSEPPWPGPLRPGRALPGIALVFLALALGACGGSTHKDETLMDAQTTGVLDIEGGECFSDPRYSAAAAEEVVLFIPCEDGADNQSYSFVHAPDGPWDRDEVAALGWAGCGDEFAQRWSSVEESGLDFYPILPTEQTWADGDRVIMCAVYDPDGQLSGSTLPTG</sequence>
<protein>
    <recommendedName>
        <fullName evidence="4">Septum formation-related domain-containing protein</fullName>
    </recommendedName>
</protein>
<keyword evidence="3" id="KW-1185">Reference proteome</keyword>
<dbReference type="AlphaFoldDB" id="A0A4R5CN95"/>
<dbReference type="EMBL" id="SMKZ01000061">
    <property type="protein sequence ID" value="TDD99044.1"/>
    <property type="molecule type" value="Genomic_DNA"/>
</dbReference>
<feature type="region of interest" description="Disordered" evidence="1">
    <location>
        <begin position="1"/>
        <end position="32"/>
    </location>
</feature>
<accession>A0A4R5CN95</accession>
<dbReference type="RefSeq" id="WP_131900761.1">
    <property type="nucleotide sequence ID" value="NZ_SMKZ01000061.1"/>
</dbReference>
<evidence type="ECO:0000256" key="1">
    <source>
        <dbReference type="SAM" id="MobiDB-lite"/>
    </source>
</evidence>
<reference evidence="2 3" key="1">
    <citation type="submission" date="2019-03" db="EMBL/GenBank/DDBJ databases">
        <title>Draft genome sequences of novel Actinobacteria.</title>
        <authorList>
            <person name="Sahin N."/>
            <person name="Ay H."/>
            <person name="Saygin H."/>
        </authorList>
    </citation>
    <scope>NUCLEOTIDE SEQUENCE [LARGE SCALE GENOMIC DNA]</scope>
    <source>
        <strain evidence="2 3">5K138</strain>
    </source>
</reference>
<evidence type="ECO:0008006" key="4">
    <source>
        <dbReference type="Google" id="ProtNLM"/>
    </source>
</evidence>
<evidence type="ECO:0000313" key="3">
    <source>
        <dbReference type="Proteomes" id="UP000294739"/>
    </source>
</evidence>
<dbReference type="OrthoDB" id="3628931at2"/>
<comment type="caution">
    <text evidence="2">The sequence shown here is derived from an EMBL/GenBank/DDBJ whole genome shotgun (WGS) entry which is preliminary data.</text>
</comment>
<gene>
    <name evidence="2" type="ORF">E1269_27820</name>
</gene>
<feature type="compositionally biased region" description="Pro residues" evidence="1">
    <location>
        <begin position="17"/>
        <end position="31"/>
    </location>
</feature>
<dbReference type="Proteomes" id="UP000294739">
    <property type="component" value="Unassembled WGS sequence"/>
</dbReference>
<proteinExistence type="predicted"/>
<organism evidence="2 3">
    <name type="scientific">Jiangella asiatica</name>
    <dbReference type="NCBI Taxonomy" id="2530372"/>
    <lineage>
        <taxon>Bacteria</taxon>
        <taxon>Bacillati</taxon>
        <taxon>Actinomycetota</taxon>
        <taxon>Actinomycetes</taxon>
        <taxon>Jiangellales</taxon>
        <taxon>Jiangellaceae</taxon>
        <taxon>Jiangella</taxon>
    </lineage>
</organism>
<evidence type="ECO:0000313" key="2">
    <source>
        <dbReference type="EMBL" id="TDD99044.1"/>
    </source>
</evidence>